<dbReference type="InterPro" id="IPR000160">
    <property type="entry name" value="GGDEF_dom"/>
</dbReference>
<sequence length="546" mass="60146">MFLDLAVALSCAGIGLCCGWVAHGIGWLESSDQLSVAQSSQIQLELTRARAEQERLAIVAERLKDNAVRMAIDVDDHQGNIQAVTDSLSSDEVASTDAVMEAVNRLIATNEKMQSKLQSAKKQIHDQAEQLESAERRAQTDALTSISNRGAFDEHLKRRHALGMDRAGTLVLLDIDHFKPFNDKYGHRCGDEVLKVVAQMFHARLKSYGIVARFGGEEFAVIIDGYTVEECESIVESARVAISQQVIDYEGNDLQVTASMGVAQPLEEDTVAQWIERADAALYHAKKHGRNCGYMMDNITPRLISLSPEEASKSRPLPKPRRRTKSESDAEAATGETQEMENDARSELIEKDDSDAPQAIDTAGRDEPANVDTTSEQPSPTGTMEGAPEGYGTITYGPAEEQSPADVHARLPALETLEKEFDELQARSKALKKKTQMISLHVTGRPATGSIRALLQVVRASLRSVDRIVAQDAATFIVCIPNSDPQMMQERAEQIRTSAESIRFGDQRDEHAESLEMKYIELESYESFERAMERLEQVGPFAAVGA</sequence>
<feature type="compositionally biased region" description="Polar residues" evidence="3">
    <location>
        <begin position="371"/>
        <end position="382"/>
    </location>
</feature>
<dbReference type="GO" id="GO:0043709">
    <property type="term" value="P:cell adhesion involved in single-species biofilm formation"/>
    <property type="evidence" value="ECO:0007669"/>
    <property type="project" value="TreeGrafter"/>
</dbReference>
<dbReference type="PANTHER" id="PTHR45138:SF24">
    <property type="entry name" value="DIGUANYLATE CYCLASE DGCC-RELATED"/>
    <property type="match status" value="1"/>
</dbReference>
<dbReference type="CDD" id="cd01949">
    <property type="entry name" value="GGDEF"/>
    <property type="match status" value="1"/>
</dbReference>
<accession>A0A5C6DWN6</accession>
<dbReference type="GO" id="GO:0052621">
    <property type="term" value="F:diguanylate cyclase activity"/>
    <property type="evidence" value="ECO:0007669"/>
    <property type="project" value="UniProtKB-EC"/>
</dbReference>
<dbReference type="Gene3D" id="3.30.70.270">
    <property type="match status" value="1"/>
</dbReference>
<dbReference type="GO" id="GO:0005886">
    <property type="term" value="C:plasma membrane"/>
    <property type="evidence" value="ECO:0007669"/>
    <property type="project" value="TreeGrafter"/>
</dbReference>
<dbReference type="PANTHER" id="PTHR45138">
    <property type="entry name" value="REGULATORY COMPONENTS OF SENSORY TRANSDUCTION SYSTEM"/>
    <property type="match status" value="1"/>
</dbReference>
<dbReference type="AlphaFoldDB" id="A0A5C6DWN6"/>
<comment type="caution">
    <text evidence="5">The sequence shown here is derived from an EMBL/GenBank/DDBJ whole genome shotgun (WGS) entry which is preliminary data.</text>
</comment>
<dbReference type="InterPro" id="IPR050469">
    <property type="entry name" value="Diguanylate_Cyclase"/>
</dbReference>
<dbReference type="SMART" id="SM00267">
    <property type="entry name" value="GGDEF"/>
    <property type="match status" value="1"/>
</dbReference>
<dbReference type="PROSITE" id="PS50887">
    <property type="entry name" value="GGDEF"/>
    <property type="match status" value="1"/>
</dbReference>
<evidence type="ECO:0000313" key="5">
    <source>
        <dbReference type="EMBL" id="TWU40307.1"/>
    </source>
</evidence>
<dbReference type="Pfam" id="PF00990">
    <property type="entry name" value="GGDEF"/>
    <property type="match status" value="1"/>
</dbReference>
<dbReference type="FunFam" id="3.30.70.270:FF:000001">
    <property type="entry name" value="Diguanylate cyclase domain protein"/>
    <property type="match status" value="1"/>
</dbReference>
<dbReference type="OrthoDB" id="243535at2"/>
<evidence type="ECO:0000313" key="6">
    <source>
        <dbReference type="Proteomes" id="UP000315471"/>
    </source>
</evidence>
<keyword evidence="5" id="KW-0548">Nucleotidyltransferase</keyword>
<reference evidence="5 6" key="1">
    <citation type="submission" date="2019-02" db="EMBL/GenBank/DDBJ databases">
        <title>Deep-cultivation of Planctomycetes and their phenomic and genomic characterization uncovers novel biology.</title>
        <authorList>
            <person name="Wiegand S."/>
            <person name="Jogler M."/>
            <person name="Boedeker C."/>
            <person name="Pinto D."/>
            <person name="Vollmers J."/>
            <person name="Rivas-Marin E."/>
            <person name="Kohn T."/>
            <person name="Peeters S.H."/>
            <person name="Heuer A."/>
            <person name="Rast P."/>
            <person name="Oberbeckmann S."/>
            <person name="Bunk B."/>
            <person name="Jeske O."/>
            <person name="Meyerdierks A."/>
            <person name="Storesund J.E."/>
            <person name="Kallscheuer N."/>
            <person name="Luecker S."/>
            <person name="Lage O.M."/>
            <person name="Pohl T."/>
            <person name="Merkel B.J."/>
            <person name="Hornburger P."/>
            <person name="Mueller R.-W."/>
            <person name="Bruemmer F."/>
            <person name="Labrenz M."/>
            <person name="Spormann A.M."/>
            <person name="Op Den Camp H."/>
            <person name="Overmann J."/>
            <person name="Amann R."/>
            <person name="Jetten M.S.M."/>
            <person name="Mascher T."/>
            <person name="Medema M.H."/>
            <person name="Devos D.P."/>
            <person name="Kaster A.-K."/>
            <person name="Ovreas L."/>
            <person name="Rohde M."/>
            <person name="Galperin M.Y."/>
            <person name="Jogler C."/>
        </authorList>
    </citation>
    <scope>NUCLEOTIDE SEQUENCE [LARGE SCALE GENOMIC DNA]</scope>
    <source>
        <strain evidence="5 6">Q31b</strain>
    </source>
</reference>
<keyword evidence="5" id="KW-0808">Transferase</keyword>
<feature type="compositionally biased region" description="Basic and acidic residues" evidence="3">
    <location>
        <begin position="342"/>
        <end position="351"/>
    </location>
</feature>
<dbReference type="EC" id="2.7.7.65" evidence="1"/>
<feature type="domain" description="GGDEF" evidence="4">
    <location>
        <begin position="166"/>
        <end position="298"/>
    </location>
</feature>
<gene>
    <name evidence="5" type="primary">adrA_2</name>
    <name evidence="5" type="ORF">Q31b_36550</name>
</gene>
<evidence type="ECO:0000259" key="4">
    <source>
        <dbReference type="PROSITE" id="PS50887"/>
    </source>
</evidence>
<protein>
    <recommendedName>
        <fullName evidence="1">diguanylate cyclase</fullName>
        <ecNumber evidence="1">2.7.7.65</ecNumber>
    </recommendedName>
</protein>
<dbReference type="EMBL" id="SJPY01000005">
    <property type="protein sequence ID" value="TWU40307.1"/>
    <property type="molecule type" value="Genomic_DNA"/>
</dbReference>
<dbReference type="SUPFAM" id="SSF55073">
    <property type="entry name" value="Nucleotide cyclase"/>
    <property type="match status" value="1"/>
</dbReference>
<keyword evidence="6" id="KW-1185">Reference proteome</keyword>
<organism evidence="5 6">
    <name type="scientific">Novipirellula aureliae</name>
    <dbReference type="NCBI Taxonomy" id="2527966"/>
    <lineage>
        <taxon>Bacteria</taxon>
        <taxon>Pseudomonadati</taxon>
        <taxon>Planctomycetota</taxon>
        <taxon>Planctomycetia</taxon>
        <taxon>Pirellulales</taxon>
        <taxon>Pirellulaceae</taxon>
        <taxon>Novipirellula</taxon>
    </lineage>
</organism>
<dbReference type="GO" id="GO:1902201">
    <property type="term" value="P:negative regulation of bacterial-type flagellum-dependent cell motility"/>
    <property type="evidence" value="ECO:0007669"/>
    <property type="project" value="TreeGrafter"/>
</dbReference>
<dbReference type="Proteomes" id="UP000315471">
    <property type="component" value="Unassembled WGS sequence"/>
</dbReference>
<proteinExistence type="predicted"/>
<dbReference type="InterPro" id="IPR043128">
    <property type="entry name" value="Rev_trsase/Diguanyl_cyclase"/>
</dbReference>
<evidence type="ECO:0000256" key="2">
    <source>
        <dbReference type="SAM" id="Coils"/>
    </source>
</evidence>
<evidence type="ECO:0000256" key="3">
    <source>
        <dbReference type="SAM" id="MobiDB-lite"/>
    </source>
</evidence>
<dbReference type="InterPro" id="IPR029787">
    <property type="entry name" value="Nucleotide_cyclase"/>
</dbReference>
<dbReference type="RefSeq" id="WP_146600893.1">
    <property type="nucleotide sequence ID" value="NZ_SJPY01000005.1"/>
</dbReference>
<feature type="coiled-coil region" evidence="2">
    <location>
        <begin position="103"/>
        <end position="141"/>
    </location>
</feature>
<feature type="region of interest" description="Disordered" evidence="3">
    <location>
        <begin position="305"/>
        <end position="398"/>
    </location>
</feature>
<name>A0A5C6DWN6_9BACT</name>
<evidence type="ECO:0000256" key="1">
    <source>
        <dbReference type="ARBA" id="ARBA00012528"/>
    </source>
</evidence>
<keyword evidence="2" id="KW-0175">Coiled coil</keyword>
<dbReference type="NCBIfam" id="TIGR00254">
    <property type="entry name" value="GGDEF"/>
    <property type="match status" value="1"/>
</dbReference>